<gene>
    <name evidence="2" type="ORF">GSCOC_T00013940001</name>
</gene>
<accession>A0A068TN75</accession>
<dbReference type="InterPro" id="IPR001611">
    <property type="entry name" value="Leu-rich_rpt"/>
</dbReference>
<dbReference type="PANTHER" id="PTHR48059">
    <property type="entry name" value="POLYGALACTURONASE INHIBITOR 1"/>
    <property type="match status" value="1"/>
</dbReference>
<dbReference type="PANTHER" id="PTHR48059:SF38">
    <property type="entry name" value="OS04G0534166 PROTEIN"/>
    <property type="match status" value="1"/>
</dbReference>
<dbReference type="OrthoDB" id="1302606at2759"/>
<dbReference type="PhylomeDB" id="A0A068TN75"/>
<dbReference type="Gene3D" id="3.80.10.10">
    <property type="entry name" value="Ribonuclease Inhibitor"/>
    <property type="match status" value="1"/>
</dbReference>
<dbReference type="InterPro" id="IPR051848">
    <property type="entry name" value="PGIP"/>
</dbReference>
<organism evidence="2 3">
    <name type="scientific">Coffea canephora</name>
    <name type="common">Robusta coffee</name>
    <dbReference type="NCBI Taxonomy" id="49390"/>
    <lineage>
        <taxon>Eukaryota</taxon>
        <taxon>Viridiplantae</taxon>
        <taxon>Streptophyta</taxon>
        <taxon>Embryophyta</taxon>
        <taxon>Tracheophyta</taxon>
        <taxon>Spermatophyta</taxon>
        <taxon>Magnoliopsida</taxon>
        <taxon>eudicotyledons</taxon>
        <taxon>Gunneridae</taxon>
        <taxon>Pentapetalae</taxon>
        <taxon>asterids</taxon>
        <taxon>lamiids</taxon>
        <taxon>Gentianales</taxon>
        <taxon>Rubiaceae</taxon>
        <taxon>Ixoroideae</taxon>
        <taxon>Gardenieae complex</taxon>
        <taxon>Bertiereae - Coffeeae clade</taxon>
        <taxon>Coffeeae</taxon>
        <taxon>Coffea</taxon>
    </lineage>
</organism>
<dbReference type="AlphaFoldDB" id="A0A068TN75"/>
<dbReference type="OMA" id="FAECEYW"/>
<dbReference type="Pfam" id="PF00560">
    <property type="entry name" value="LRR_1"/>
    <property type="match status" value="4"/>
</dbReference>
<dbReference type="STRING" id="49390.A0A068TN75"/>
<evidence type="ECO:0000256" key="1">
    <source>
        <dbReference type="ARBA" id="ARBA00004196"/>
    </source>
</evidence>
<evidence type="ECO:0000313" key="3">
    <source>
        <dbReference type="Proteomes" id="UP000295252"/>
    </source>
</evidence>
<dbReference type="Gramene" id="CDO96803">
    <property type="protein sequence ID" value="CDO96803"/>
    <property type="gene ID" value="GSCOC_T00013940001"/>
</dbReference>
<reference evidence="3" key="1">
    <citation type="journal article" date="2014" name="Science">
        <title>The coffee genome provides insight into the convergent evolution of caffeine biosynthesis.</title>
        <authorList>
            <person name="Denoeud F."/>
            <person name="Carretero-Paulet L."/>
            <person name="Dereeper A."/>
            <person name="Droc G."/>
            <person name="Guyot R."/>
            <person name="Pietrella M."/>
            <person name="Zheng C."/>
            <person name="Alberti A."/>
            <person name="Anthony F."/>
            <person name="Aprea G."/>
            <person name="Aury J.M."/>
            <person name="Bento P."/>
            <person name="Bernard M."/>
            <person name="Bocs S."/>
            <person name="Campa C."/>
            <person name="Cenci A."/>
            <person name="Combes M.C."/>
            <person name="Crouzillat D."/>
            <person name="Da Silva C."/>
            <person name="Daddiego L."/>
            <person name="De Bellis F."/>
            <person name="Dussert S."/>
            <person name="Garsmeur O."/>
            <person name="Gayraud T."/>
            <person name="Guignon V."/>
            <person name="Jahn K."/>
            <person name="Jamilloux V."/>
            <person name="Joet T."/>
            <person name="Labadie K."/>
            <person name="Lan T."/>
            <person name="Leclercq J."/>
            <person name="Lepelley M."/>
            <person name="Leroy T."/>
            <person name="Li L.T."/>
            <person name="Librado P."/>
            <person name="Lopez L."/>
            <person name="Munoz A."/>
            <person name="Noel B."/>
            <person name="Pallavicini A."/>
            <person name="Perrotta G."/>
            <person name="Poncet V."/>
            <person name="Pot D."/>
            <person name="Priyono X."/>
            <person name="Rigoreau M."/>
            <person name="Rouard M."/>
            <person name="Rozas J."/>
            <person name="Tranchant-Dubreuil C."/>
            <person name="VanBuren R."/>
            <person name="Zhang Q."/>
            <person name="Andrade A.C."/>
            <person name="Argout X."/>
            <person name="Bertrand B."/>
            <person name="de Kochko A."/>
            <person name="Graziosi G."/>
            <person name="Henry R.J."/>
            <person name="Jayarama X."/>
            <person name="Ming R."/>
            <person name="Nagai C."/>
            <person name="Rounsley S."/>
            <person name="Sankoff D."/>
            <person name="Giuliano G."/>
            <person name="Albert V.A."/>
            <person name="Wincker P."/>
            <person name="Lashermes P."/>
        </authorList>
    </citation>
    <scope>NUCLEOTIDE SEQUENCE [LARGE SCALE GENOMIC DNA]</scope>
    <source>
        <strain evidence="3">cv. DH200-94</strain>
    </source>
</reference>
<evidence type="ECO:0000313" key="2">
    <source>
        <dbReference type="EMBL" id="CDO96803.1"/>
    </source>
</evidence>
<proteinExistence type="predicted"/>
<dbReference type="Proteomes" id="UP000295252">
    <property type="component" value="Chromosome IV"/>
</dbReference>
<dbReference type="InParanoid" id="A0A068TN75"/>
<dbReference type="InterPro" id="IPR032675">
    <property type="entry name" value="LRR_dom_sf"/>
</dbReference>
<name>A0A068TN75_COFCA</name>
<dbReference type="SUPFAM" id="SSF52058">
    <property type="entry name" value="L domain-like"/>
    <property type="match status" value="1"/>
</dbReference>
<protein>
    <submittedName>
        <fullName evidence="2">Uncharacterized protein</fullName>
    </submittedName>
</protein>
<keyword evidence="3" id="KW-1185">Reference proteome</keyword>
<sequence>MTKLIGKLSHNELTGFLPSSFDNLQKLQRLSLSHVQYKENGTAITGFSSKLLRQCHVPTRDLSNALSSNIPTSSWKLKDLFVLNLSSNSLHGFVPPAIGNLKGTAVLDLYNIPDSIGDLQNLFNLSLAHNQLTGPIPESVGNALPLELLDLSHNNLSGLIPREISKMTMNFKKSLQRGRFEYRISSKGRELAFAECEYWNVSFNGLSGEVPSNGPFTNFTGDSMRHFVVHKGWIFHHVIQLQITSQVEEKYSNLYSSSWGLPQQLLP</sequence>
<dbReference type="EMBL" id="HG739085">
    <property type="protein sequence ID" value="CDO96803.1"/>
    <property type="molecule type" value="Genomic_DNA"/>
</dbReference>
<comment type="subcellular location">
    <subcellularLocation>
        <location evidence="1">Cell envelope</location>
    </subcellularLocation>
</comment>